<feature type="compositionally biased region" description="Pro residues" evidence="1">
    <location>
        <begin position="75"/>
        <end position="87"/>
    </location>
</feature>
<evidence type="ECO:0000313" key="3">
    <source>
        <dbReference type="Proteomes" id="UP001500002"/>
    </source>
</evidence>
<evidence type="ECO:0000313" key="2">
    <source>
        <dbReference type="EMBL" id="GAA1798525.1"/>
    </source>
</evidence>
<proteinExistence type="predicted"/>
<protein>
    <submittedName>
        <fullName evidence="2">Uncharacterized protein</fullName>
    </submittedName>
</protein>
<evidence type="ECO:0000256" key="1">
    <source>
        <dbReference type="SAM" id="MobiDB-lite"/>
    </source>
</evidence>
<dbReference type="Proteomes" id="UP001500002">
    <property type="component" value="Unassembled WGS sequence"/>
</dbReference>
<dbReference type="EMBL" id="BAAANJ010000001">
    <property type="protein sequence ID" value="GAA1798525.1"/>
    <property type="molecule type" value="Genomic_DNA"/>
</dbReference>
<reference evidence="3" key="1">
    <citation type="journal article" date="2019" name="Int. J. Syst. Evol. Microbiol.">
        <title>The Global Catalogue of Microorganisms (GCM) 10K type strain sequencing project: providing services to taxonomists for standard genome sequencing and annotation.</title>
        <authorList>
            <consortium name="The Broad Institute Genomics Platform"/>
            <consortium name="The Broad Institute Genome Sequencing Center for Infectious Disease"/>
            <person name="Wu L."/>
            <person name="Ma J."/>
        </authorList>
    </citation>
    <scope>NUCLEOTIDE SEQUENCE [LARGE SCALE GENOMIC DNA]</scope>
    <source>
        <strain evidence="3">JCM 14322</strain>
    </source>
</reference>
<comment type="caution">
    <text evidence="2">The sequence shown here is derived from an EMBL/GenBank/DDBJ whole genome shotgun (WGS) entry which is preliminary data.</text>
</comment>
<accession>A0ABP4XYJ6</accession>
<feature type="compositionally biased region" description="Low complexity" evidence="1">
    <location>
        <begin position="116"/>
        <end position="128"/>
    </location>
</feature>
<feature type="region of interest" description="Disordered" evidence="1">
    <location>
        <begin position="45"/>
        <end position="144"/>
    </location>
</feature>
<name>A0ABP4XYJ6_9MICO</name>
<organism evidence="2 3">
    <name type="scientific">Agromyces neolithicus</name>
    <dbReference type="NCBI Taxonomy" id="269420"/>
    <lineage>
        <taxon>Bacteria</taxon>
        <taxon>Bacillati</taxon>
        <taxon>Actinomycetota</taxon>
        <taxon>Actinomycetes</taxon>
        <taxon>Micrococcales</taxon>
        <taxon>Microbacteriaceae</taxon>
        <taxon>Agromyces</taxon>
    </lineage>
</organism>
<sequence length="231" mass="24079">MRKKLLVLGGGVAIALVAAIFAGAAAAMTGAPVFYDARLPHTAPNAPGEFQVSEGEAPESPATDVPEGGAVDEPITPPDPAPQPAVPSPRSTAPATPAPAPPAGTGTPTPTPIPDDPAAGHPAPGGPDSVERSPDGTLAPPPPEKRRQWLAFQQIVRECMADAGHEYLYWEWWNASSAKSNRFPPLPADLTGDEYSAWQFALYGDSPLGDDYDWQRAGCWGYAVHLTGGTN</sequence>
<keyword evidence="3" id="KW-1185">Reference proteome</keyword>
<gene>
    <name evidence="2" type="ORF">GCM10009749_02760</name>
</gene>
<dbReference type="RefSeq" id="WP_344292646.1">
    <property type="nucleotide sequence ID" value="NZ_BAAANJ010000001.1"/>
</dbReference>